<keyword evidence="1" id="KW-0812">Transmembrane</keyword>
<reference evidence="2 3" key="1">
    <citation type="submission" date="2013-03" db="EMBL/GenBank/DDBJ databases">
        <title>Draft genome sequence of Gracibacillus halophilus YIM-C55.5, a moderately halophilic and thermophilic organism from the Xiaochaidamu salt lake.</title>
        <authorList>
            <person name="Sugumar T."/>
            <person name="Polireddy D.R."/>
            <person name="Antony A."/>
            <person name="Madhava Y.R."/>
            <person name="Sivakumar N."/>
        </authorList>
    </citation>
    <scope>NUCLEOTIDE SEQUENCE [LARGE SCALE GENOMIC DNA]</scope>
    <source>
        <strain evidence="2 3">YIM-C55.5</strain>
    </source>
</reference>
<accession>N4WNJ1</accession>
<feature type="transmembrane region" description="Helical" evidence="1">
    <location>
        <begin position="35"/>
        <end position="61"/>
    </location>
</feature>
<keyword evidence="3" id="KW-1185">Reference proteome</keyword>
<dbReference type="EMBL" id="APML01000061">
    <property type="protein sequence ID" value="ENH96040.1"/>
    <property type="molecule type" value="Genomic_DNA"/>
</dbReference>
<sequence>MKRFLTYPFRIGIQEVRENKQLIKKSKDLSSKVNIYPFMYAAYMYLLIMSIMYITVIYILIGAIFDPIGFIILIPTILTTWIFTLIYKKVFPKTKKYYLESNGLYKND</sequence>
<evidence type="ECO:0000256" key="1">
    <source>
        <dbReference type="SAM" id="Phobius"/>
    </source>
</evidence>
<evidence type="ECO:0000313" key="2">
    <source>
        <dbReference type="EMBL" id="ENH96040.1"/>
    </source>
</evidence>
<keyword evidence="1" id="KW-0472">Membrane</keyword>
<name>N4WNJ1_9BACI</name>
<comment type="caution">
    <text evidence="2">The sequence shown here is derived from an EMBL/GenBank/DDBJ whole genome shotgun (WGS) entry which is preliminary data.</text>
</comment>
<dbReference type="OrthoDB" id="2973242at2"/>
<evidence type="ECO:0000313" key="3">
    <source>
        <dbReference type="Proteomes" id="UP000012283"/>
    </source>
</evidence>
<dbReference type="Proteomes" id="UP000012283">
    <property type="component" value="Unassembled WGS sequence"/>
</dbReference>
<protein>
    <submittedName>
        <fullName evidence="2">Uncharacterized protein</fullName>
    </submittedName>
</protein>
<keyword evidence="1" id="KW-1133">Transmembrane helix</keyword>
<dbReference type="RefSeq" id="WP_003472749.1">
    <property type="nucleotide sequence ID" value="NZ_APML01000061.1"/>
</dbReference>
<proteinExistence type="predicted"/>
<organism evidence="2 3">
    <name type="scientific">Gracilibacillus halophilus YIM-C55.5</name>
    <dbReference type="NCBI Taxonomy" id="1308866"/>
    <lineage>
        <taxon>Bacteria</taxon>
        <taxon>Bacillati</taxon>
        <taxon>Bacillota</taxon>
        <taxon>Bacilli</taxon>
        <taxon>Bacillales</taxon>
        <taxon>Bacillaceae</taxon>
        <taxon>Gracilibacillus</taxon>
    </lineage>
</organism>
<dbReference type="AlphaFoldDB" id="N4WNJ1"/>
<gene>
    <name evidence="2" type="ORF">J416_12974</name>
</gene>
<feature type="transmembrane region" description="Helical" evidence="1">
    <location>
        <begin position="67"/>
        <end position="87"/>
    </location>
</feature>